<proteinExistence type="predicted"/>
<reference evidence="1" key="1">
    <citation type="submission" date="2020-08" db="EMBL/GenBank/DDBJ databases">
        <title>Chromosome-level assembly of Southern catfish (Silurus meridionalis) provides insights into visual adaptation to the nocturnal and benthic lifestyles.</title>
        <authorList>
            <person name="Zhang Y."/>
            <person name="Wang D."/>
            <person name="Peng Z."/>
        </authorList>
    </citation>
    <scope>NUCLEOTIDE SEQUENCE</scope>
    <source>
        <strain evidence="1">SWU-2019-XX</strain>
        <tissue evidence="1">Muscle</tissue>
    </source>
</reference>
<dbReference type="EMBL" id="JABFDY010000004">
    <property type="protein sequence ID" value="KAF7707925.1"/>
    <property type="molecule type" value="Genomic_DNA"/>
</dbReference>
<evidence type="ECO:0000313" key="1">
    <source>
        <dbReference type="EMBL" id="KAF7707925.1"/>
    </source>
</evidence>
<dbReference type="Proteomes" id="UP000606274">
    <property type="component" value="Unassembled WGS sequence"/>
</dbReference>
<comment type="caution">
    <text evidence="1">The sequence shown here is derived from an EMBL/GenBank/DDBJ whole genome shotgun (WGS) entry which is preliminary data.</text>
</comment>
<dbReference type="AlphaFoldDB" id="A0A8T0BLY1"/>
<organism evidence="1 2">
    <name type="scientific">Silurus meridionalis</name>
    <name type="common">Southern catfish</name>
    <name type="synonym">Silurus soldatovi meridionalis</name>
    <dbReference type="NCBI Taxonomy" id="175797"/>
    <lineage>
        <taxon>Eukaryota</taxon>
        <taxon>Metazoa</taxon>
        <taxon>Chordata</taxon>
        <taxon>Craniata</taxon>
        <taxon>Vertebrata</taxon>
        <taxon>Euteleostomi</taxon>
        <taxon>Actinopterygii</taxon>
        <taxon>Neopterygii</taxon>
        <taxon>Teleostei</taxon>
        <taxon>Ostariophysi</taxon>
        <taxon>Siluriformes</taxon>
        <taxon>Siluridae</taxon>
        <taxon>Silurus</taxon>
    </lineage>
</organism>
<keyword evidence="2" id="KW-1185">Reference proteome</keyword>
<gene>
    <name evidence="1" type="ORF">HF521_016982</name>
</gene>
<protein>
    <submittedName>
        <fullName evidence="1">Uncharacterized protein</fullName>
    </submittedName>
</protein>
<accession>A0A8T0BLY1</accession>
<sequence>MLKLLEIKEGLIIATGLPDAIVQAIKTRFASVLESNNAILAAFSFLMFKLRWLRDQRKKEMVKGMFAAECHKLIPHPGPVQQAAKMPVSQTTPDSSSFNVQDFLRFEEADDTFSTVETEYSVLDEGVTRQGVHQELTELGVKVMRKFAELDAEEKYLQKELAEDKFLIALGCAPKGFKIIKRHDQELPLDLKLGDLILVKRASSSGGSSLGYYHAGVCCCDVVKDIIHFTPKPHKCPTQSLVGHGEVGKLDLEVFCEDDQFVVYRKENGIPELRRLQLRLRTSFDCSAVHQKVSPLSKAITKLTEEAKLGDLFLVKEANSSDGSSLGYYQAGVYCSEDRDIILFTCSLYKPGLPEVGKLDVDVFCGDKTFVVHRKDKGIPENFTDKVQIAKRKVPVYDALHYNSIHFAMELLEVESETIKDFIDRSLEIIEN</sequence>
<name>A0A8T0BLY1_SILME</name>
<evidence type="ECO:0000313" key="2">
    <source>
        <dbReference type="Proteomes" id="UP000606274"/>
    </source>
</evidence>